<evidence type="ECO:0000256" key="1">
    <source>
        <dbReference type="SAM" id="MobiDB-lite"/>
    </source>
</evidence>
<feature type="region of interest" description="Disordered" evidence="1">
    <location>
        <begin position="131"/>
        <end position="162"/>
    </location>
</feature>
<sequence>MKTLIFVLAVALLSAVLLVEAQRNRPGGGGFPGSPGGGRPGGGGFPGGGRPGGGGFPGGRKTGRWRIPRRPRRRTARRWRIPRRPRRRTARRWRIPWRPRRRTTRRWRIPWRTRRRPTVRRPRLSSWPALRSNRSPVRQSAVPRGVSMRVKRKKCRGEHKMT</sequence>
<protein>
    <submittedName>
        <fullName evidence="3">Uncharacterized protein</fullName>
    </submittedName>
</protein>
<dbReference type="AlphaFoldDB" id="A0A023FF30"/>
<evidence type="ECO:0000256" key="2">
    <source>
        <dbReference type="SAM" id="SignalP"/>
    </source>
</evidence>
<feature type="compositionally biased region" description="Basic residues" evidence="1">
    <location>
        <begin position="61"/>
        <end position="85"/>
    </location>
</feature>
<keyword evidence="2" id="KW-0732">Signal</keyword>
<proteinExistence type="evidence at transcript level"/>
<name>A0A023FF30_AMBCJ</name>
<dbReference type="EMBL" id="GBBK01004802">
    <property type="protein sequence ID" value="JAC19680.1"/>
    <property type="molecule type" value="mRNA"/>
</dbReference>
<evidence type="ECO:0000313" key="3">
    <source>
        <dbReference type="EMBL" id="JAC19680.1"/>
    </source>
</evidence>
<feature type="signal peptide" evidence="2">
    <location>
        <begin position="1"/>
        <end position="21"/>
    </location>
</feature>
<feature type="compositionally biased region" description="Gly residues" evidence="1">
    <location>
        <begin position="26"/>
        <end position="60"/>
    </location>
</feature>
<feature type="region of interest" description="Disordered" evidence="1">
    <location>
        <begin position="26"/>
        <end position="85"/>
    </location>
</feature>
<feature type="compositionally biased region" description="Basic residues" evidence="1">
    <location>
        <begin position="149"/>
        <end position="162"/>
    </location>
</feature>
<reference evidence="3" key="1">
    <citation type="submission" date="2014-03" db="EMBL/GenBank/DDBJ databases">
        <title>The sialotranscriptome of Amblyomma triste, Amblyomma parvum and Amblyomma cajennense ticks, uncovered by 454-based RNA-seq.</title>
        <authorList>
            <person name="Garcia G.R."/>
            <person name="Gardinassi L.G."/>
            <person name="Ribeiro J.M."/>
            <person name="Anatriello E."/>
            <person name="Ferreira B.R."/>
            <person name="Moreira H.N."/>
            <person name="Mafra C."/>
            <person name="Olegario M.M."/>
            <person name="Szabo P.J."/>
            <person name="Miranda-Santos I.K."/>
            <person name="Maruyama S.R."/>
        </authorList>
    </citation>
    <scope>NUCLEOTIDE SEQUENCE</scope>
    <source>
        <strain evidence="3">Uberlandia</strain>
        <tissue evidence="3">Salivary glands</tissue>
    </source>
</reference>
<feature type="chain" id="PRO_5001519791" evidence="2">
    <location>
        <begin position="22"/>
        <end position="162"/>
    </location>
</feature>
<accession>A0A023FF30</accession>
<organism evidence="3">
    <name type="scientific">Amblyomma cajennense</name>
    <name type="common">Cayenne tick</name>
    <name type="synonym">Acarus cajennensis</name>
    <dbReference type="NCBI Taxonomy" id="34607"/>
    <lineage>
        <taxon>Eukaryota</taxon>
        <taxon>Metazoa</taxon>
        <taxon>Ecdysozoa</taxon>
        <taxon>Arthropoda</taxon>
        <taxon>Chelicerata</taxon>
        <taxon>Arachnida</taxon>
        <taxon>Acari</taxon>
        <taxon>Parasitiformes</taxon>
        <taxon>Ixodida</taxon>
        <taxon>Ixodoidea</taxon>
        <taxon>Ixodidae</taxon>
        <taxon>Amblyomminae</taxon>
        <taxon>Amblyomma</taxon>
    </lineage>
</organism>